<evidence type="ECO:0000313" key="3">
    <source>
        <dbReference type="Proteomes" id="UP000636709"/>
    </source>
</evidence>
<dbReference type="EMBL" id="JACEFO010001781">
    <property type="protein sequence ID" value="KAF8702951.1"/>
    <property type="molecule type" value="Genomic_DNA"/>
</dbReference>
<evidence type="ECO:0000256" key="1">
    <source>
        <dbReference type="SAM" id="MobiDB-lite"/>
    </source>
</evidence>
<organism evidence="2 3">
    <name type="scientific">Digitaria exilis</name>
    <dbReference type="NCBI Taxonomy" id="1010633"/>
    <lineage>
        <taxon>Eukaryota</taxon>
        <taxon>Viridiplantae</taxon>
        <taxon>Streptophyta</taxon>
        <taxon>Embryophyta</taxon>
        <taxon>Tracheophyta</taxon>
        <taxon>Spermatophyta</taxon>
        <taxon>Magnoliopsida</taxon>
        <taxon>Liliopsida</taxon>
        <taxon>Poales</taxon>
        <taxon>Poaceae</taxon>
        <taxon>PACMAD clade</taxon>
        <taxon>Panicoideae</taxon>
        <taxon>Panicodae</taxon>
        <taxon>Paniceae</taxon>
        <taxon>Anthephorinae</taxon>
        <taxon>Digitaria</taxon>
    </lineage>
</organism>
<comment type="caution">
    <text evidence="2">The sequence shown here is derived from an EMBL/GenBank/DDBJ whole genome shotgun (WGS) entry which is preliminary data.</text>
</comment>
<gene>
    <name evidence="2" type="ORF">HU200_032455</name>
</gene>
<dbReference type="Proteomes" id="UP000636709">
    <property type="component" value="Unassembled WGS sequence"/>
</dbReference>
<accession>A0A835BJX8</accession>
<reference evidence="2" key="1">
    <citation type="submission" date="2020-07" db="EMBL/GenBank/DDBJ databases">
        <title>Genome sequence and genetic diversity analysis of an under-domesticated orphan crop, white fonio (Digitaria exilis).</title>
        <authorList>
            <person name="Bennetzen J.L."/>
            <person name="Chen S."/>
            <person name="Ma X."/>
            <person name="Wang X."/>
            <person name="Yssel A.E.J."/>
            <person name="Chaluvadi S.R."/>
            <person name="Johnson M."/>
            <person name="Gangashetty P."/>
            <person name="Hamidou F."/>
            <person name="Sanogo M.D."/>
            <person name="Zwaenepoel A."/>
            <person name="Wallace J."/>
            <person name="Van De Peer Y."/>
            <person name="Van Deynze A."/>
        </authorList>
    </citation>
    <scope>NUCLEOTIDE SEQUENCE</scope>
    <source>
        <tissue evidence="2">Leaves</tissue>
    </source>
</reference>
<feature type="region of interest" description="Disordered" evidence="1">
    <location>
        <begin position="1"/>
        <end position="93"/>
    </location>
</feature>
<name>A0A835BJX8_9POAL</name>
<sequence length="93" mass="9271">MAEASFNPYSVLDSNDPGDVIGKATSKKGATAANQKPAAGPWAPASKAMAASTPAKKKKSEKKPASAATNKNQQADGKGSSKNGANGGAKARK</sequence>
<keyword evidence="3" id="KW-1185">Reference proteome</keyword>
<dbReference type="AlphaFoldDB" id="A0A835BJX8"/>
<proteinExistence type="predicted"/>
<protein>
    <submittedName>
        <fullName evidence="2">Uncharacterized protein</fullName>
    </submittedName>
</protein>
<feature type="compositionally biased region" description="Low complexity" evidence="1">
    <location>
        <begin position="22"/>
        <end position="54"/>
    </location>
</feature>
<evidence type="ECO:0000313" key="2">
    <source>
        <dbReference type="EMBL" id="KAF8702951.1"/>
    </source>
</evidence>